<evidence type="ECO:0000313" key="3">
    <source>
        <dbReference type="EMBL" id="MBR8128376.1"/>
    </source>
</evidence>
<proteinExistence type="predicted"/>
<dbReference type="GO" id="GO:0052689">
    <property type="term" value="F:carboxylic ester hydrolase activity"/>
    <property type="evidence" value="ECO:0007669"/>
    <property type="project" value="UniProtKB-ARBA"/>
</dbReference>
<evidence type="ECO:0000256" key="1">
    <source>
        <dbReference type="ARBA" id="ARBA00022801"/>
    </source>
</evidence>
<dbReference type="SUPFAM" id="SSF53474">
    <property type="entry name" value="alpha/beta-Hydrolases"/>
    <property type="match status" value="1"/>
</dbReference>
<evidence type="ECO:0000259" key="2">
    <source>
        <dbReference type="Pfam" id="PF12146"/>
    </source>
</evidence>
<dbReference type="InterPro" id="IPR022742">
    <property type="entry name" value="Hydrolase_4"/>
</dbReference>
<dbReference type="InterPro" id="IPR050261">
    <property type="entry name" value="FrsA_esterase"/>
</dbReference>
<dbReference type="PANTHER" id="PTHR22946">
    <property type="entry name" value="DIENELACTONE HYDROLASE DOMAIN-CONTAINING PROTEIN-RELATED"/>
    <property type="match status" value="1"/>
</dbReference>
<dbReference type="Gene3D" id="3.40.50.1820">
    <property type="entry name" value="alpha/beta hydrolase"/>
    <property type="match status" value="1"/>
</dbReference>
<comment type="caution">
    <text evidence="3">The sequence shown here is derived from an EMBL/GenBank/DDBJ whole genome shotgun (WGS) entry which is preliminary data.</text>
</comment>
<organism evidence="3 4">
    <name type="scientific">Burkholderia ambifaria</name>
    <dbReference type="NCBI Taxonomy" id="152480"/>
    <lineage>
        <taxon>Bacteria</taxon>
        <taxon>Pseudomonadati</taxon>
        <taxon>Pseudomonadota</taxon>
        <taxon>Betaproteobacteria</taxon>
        <taxon>Burkholderiales</taxon>
        <taxon>Burkholderiaceae</taxon>
        <taxon>Burkholderia</taxon>
        <taxon>Burkholderia cepacia complex</taxon>
    </lineage>
</organism>
<feature type="domain" description="Serine aminopeptidase S33" evidence="2">
    <location>
        <begin position="27"/>
        <end position="260"/>
    </location>
</feature>
<dbReference type="Proteomes" id="UP000682266">
    <property type="component" value="Unassembled WGS sequence"/>
</dbReference>
<gene>
    <name evidence="3" type="ORF">KDW93_05190</name>
</gene>
<accession>A0AA41JHU5</accession>
<dbReference type="EMBL" id="JAGSVG010000003">
    <property type="protein sequence ID" value="MBR8128376.1"/>
    <property type="molecule type" value="Genomic_DNA"/>
</dbReference>
<protein>
    <submittedName>
        <fullName evidence="3">Alpha/beta hydrolase</fullName>
    </submittedName>
</protein>
<keyword evidence="1 3" id="KW-0378">Hydrolase</keyword>
<dbReference type="AlphaFoldDB" id="A0AA41JHU5"/>
<dbReference type="InterPro" id="IPR029058">
    <property type="entry name" value="AB_hydrolase_fold"/>
</dbReference>
<dbReference type="Pfam" id="PF12146">
    <property type="entry name" value="Hydrolase_4"/>
    <property type="match status" value="1"/>
</dbReference>
<reference evidence="3" key="1">
    <citation type="submission" date="2021-04" db="EMBL/GenBank/DDBJ databases">
        <title>A collection of bacterial strains from the Burkholderia cepacia Research Laboratory and Repository.</title>
        <authorList>
            <person name="Lipuma J."/>
            <person name="Spilker T."/>
        </authorList>
    </citation>
    <scope>NUCLEOTIDE SEQUENCE</scope>
    <source>
        <strain evidence="3">AU36012</strain>
    </source>
</reference>
<dbReference type="PANTHER" id="PTHR22946:SF9">
    <property type="entry name" value="POLYKETIDE TRANSFERASE AF380"/>
    <property type="match status" value="1"/>
</dbReference>
<sequence length="295" mass="32500">MRRLEVTFPSHGDDCVAWLYLPDTSRPAPVIVMAHGLGGTREMRLDAFAHRFCEAGFACLVFDYRHFGSSDGEPRQLLDVGKQLQDWRAAIAFTRTRNDIDAERLIVWGSSFGGGHALTIAADNAQVSAVIAQCPFTDGLASVCALPLGTLIKVTARAIRDQFRAWLGGHPLTIPIAGKPGEAALMVAPDAEPGYLKLVPNDMSAVFRNYVAARFALQIIRYFPGRKTSRIACPVLFCVCDPDTVAPTRTTLRHAKRAPKGLVNIYPFGHFDIYVGYAFERAVSDQITFLQRFID</sequence>
<evidence type="ECO:0000313" key="4">
    <source>
        <dbReference type="Proteomes" id="UP000682266"/>
    </source>
</evidence>
<name>A0AA41JHU5_9BURK</name>